<evidence type="ECO:0000313" key="1">
    <source>
        <dbReference type="EMBL" id="PQL90871.1"/>
    </source>
</evidence>
<dbReference type="AlphaFoldDB" id="A0A2S8A8I0"/>
<organism evidence="1 2">
    <name type="scientific">Apibacter adventoris</name>
    <dbReference type="NCBI Taxonomy" id="1679466"/>
    <lineage>
        <taxon>Bacteria</taxon>
        <taxon>Pseudomonadati</taxon>
        <taxon>Bacteroidota</taxon>
        <taxon>Flavobacteriia</taxon>
        <taxon>Flavobacteriales</taxon>
        <taxon>Weeksellaceae</taxon>
        <taxon>Apibacter</taxon>
    </lineage>
</organism>
<gene>
    <name evidence="1" type="ORF">C4S77_10500</name>
</gene>
<comment type="caution">
    <text evidence="1">The sequence shown here is derived from an EMBL/GenBank/DDBJ whole genome shotgun (WGS) entry which is preliminary data.</text>
</comment>
<sequence>MILFLTLFPLLFFSCDTVNSITSSVRSTANSISNTANQTTKTIEDTQSAINDVKKTSEKAQNTTKKKIISKVKTYFTYLKKINPFSVNGIRIYFIVVIQI</sequence>
<dbReference type="EMBL" id="PSZM01000045">
    <property type="protein sequence ID" value="PQL90871.1"/>
    <property type="molecule type" value="Genomic_DNA"/>
</dbReference>
<reference evidence="1 2" key="1">
    <citation type="submission" date="2018-02" db="EMBL/GenBank/DDBJ databases">
        <title>Genome sequences of Apibacter spp., gut symbionts of Asian honey bees.</title>
        <authorList>
            <person name="Kwong W.K."/>
            <person name="Steele M.I."/>
            <person name="Moran N.A."/>
        </authorList>
    </citation>
    <scope>NUCLEOTIDE SEQUENCE [LARGE SCALE GENOMIC DNA]</scope>
    <source>
        <strain evidence="2">wkB301</strain>
    </source>
</reference>
<evidence type="ECO:0000313" key="2">
    <source>
        <dbReference type="Proteomes" id="UP000238042"/>
    </source>
</evidence>
<accession>A0A2S8A8I0</accession>
<dbReference type="Proteomes" id="UP000238042">
    <property type="component" value="Unassembled WGS sequence"/>
</dbReference>
<keyword evidence="2" id="KW-1185">Reference proteome</keyword>
<proteinExistence type="predicted"/>
<name>A0A2S8A8I0_9FLAO</name>
<protein>
    <submittedName>
        <fullName evidence="1">Uncharacterized protein</fullName>
    </submittedName>
</protein>